<dbReference type="Proteomes" id="UP000028607">
    <property type="component" value="Unassembled WGS sequence"/>
</dbReference>
<dbReference type="Gene3D" id="3.40.50.10330">
    <property type="entry name" value="Probable inorganic polyphosphate/atp-NAD kinase, domain 1"/>
    <property type="match status" value="1"/>
</dbReference>
<dbReference type="EMBL" id="AQRC01000004">
    <property type="protein sequence ID" value="KFE35593.1"/>
    <property type="molecule type" value="Genomic_DNA"/>
</dbReference>
<evidence type="ECO:0000313" key="3">
    <source>
        <dbReference type="Proteomes" id="UP000028607"/>
    </source>
</evidence>
<protein>
    <submittedName>
        <fullName evidence="2">Diacylglycerol kinase catalytic subunit</fullName>
    </submittedName>
</protein>
<gene>
    <name evidence="2" type="ORF">DW2_06513</name>
</gene>
<dbReference type="AlphaFoldDB" id="A0A085TXZ6"/>
<dbReference type="InterPro" id="IPR017438">
    <property type="entry name" value="ATP-NAD_kinase_N"/>
</dbReference>
<dbReference type="PROSITE" id="PS50146">
    <property type="entry name" value="DAGK"/>
    <property type="match status" value="1"/>
</dbReference>
<reference evidence="3" key="1">
    <citation type="submission" date="2013-04" db="EMBL/GenBank/DDBJ databases">
        <title>Thioclava sp. 13D2W-2 Genome Sequencing.</title>
        <authorList>
            <person name="Lai Q."/>
            <person name="Li G."/>
            <person name="Shao Z."/>
        </authorList>
    </citation>
    <scope>NUCLEOTIDE SEQUENCE [LARGE SCALE GENOMIC DNA]</scope>
    <source>
        <strain evidence="3">13D2W-2</strain>
    </source>
</reference>
<comment type="caution">
    <text evidence="2">The sequence shown here is derived from an EMBL/GenBank/DDBJ whole genome shotgun (WGS) entry which is preliminary data.</text>
</comment>
<feature type="domain" description="DAGKc" evidence="1">
    <location>
        <begin position="8"/>
        <end position="136"/>
    </location>
</feature>
<dbReference type="SUPFAM" id="SSF111331">
    <property type="entry name" value="NAD kinase/diacylglycerol kinase-like"/>
    <property type="match status" value="1"/>
</dbReference>
<evidence type="ECO:0000259" key="1">
    <source>
        <dbReference type="PROSITE" id="PS50146"/>
    </source>
</evidence>
<dbReference type="eggNOG" id="COG1597">
    <property type="taxonomic scope" value="Bacteria"/>
</dbReference>
<dbReference type="PATRIC" id="fig|1317124.6.peg.1320"/>
<reference evidence="2 3" key="2">
    <citation type="journal article" date="2015" name="Antonie Van Leeuwenhoek">
        <title>Thioclava indica sp. nov., isolated from surface seawater of the Indian Ocean.</title>
        <authorList>
            <person name="Liu Y."/>
            <person name="Lai Q."/>
            <person name="Du J."/>
            <person name="Xu H."/>
            <person name="Jiang L."/>
            <person name="Shao Z."/>
        </authorList>
    </citation>
    <scope>NUCLEOTIDE SEQUENCE [LARGE SCALE GENOMIC DNA]</scope>
    <source>
        <strain evidence="2 3">13D2W-2</strain>
    </source>
</reference>
<sequence>MNPPKTALRHHAVAIIANPSSGTNANDEEAISRALDGLGEGARLYRWSPGADITDTVKQALDDGAELVVAAGGDGTAMAVAGALVGQEVPMAVLPLGTFNFFARGLQLSEDPKQAAIEIREGEAHAIRVGMVNGQVFLNNASLGIYPAILKAREDIYARWGRRRIVAHWSVVRTFFRFQRPMHLRLRTDGLDMARRTPLVFVARSAYQLDTFGLDGTEVISEDGFAVLIAKGESRRDLFRLAWRLVRKQAQRGRDYDLLAAREVEISTAQRRTLLAFDGEKRRLEGPFTFSMTSEPLWIVAPPAAGKEEAA</sequence>
<name>A0A085TXZ6_9RHOB</name>
<keyword evidence="3" id="KW-1185">Reference proteome</keyword>
<accession>A0A085TXZ6</accession>
<dbReference type="SMART" id="SM00046">
    <property type="entry name" value="DAGKc"/>
    <property type="match status" value="1"/>
</dbReference>
<dbReference type="InterPro" id="IPR016064">
    <property type="entry name" value="NAD/diacylglycerol_kinase_sf"/>
</dbReference>
<proteinExistence type="predicted"/>
<keyword evidence="2" id="KW-0808">Transferase</keyword>
<dbReference type="STRING" id="1317124.DW2_06513"/>
<dbReference type="InterPro" id="IPR001206">
    <property type="entry name" value="Diacylglycerol_kinase_cat_dom"/>
</dbReference>
<keyword evidence="2" id="KW-0418">Kinase</keyword>
<dbReference type="Pfam" id="PF00781">
    <property type="entry name" value="DAGK_cat"/>
    <property type="match status" value="1"/>
</dbReference>
<organism evidence="2 3">
    <name type="scientific">Thioclava atlantica</name>
    <dbReference type="NCBI Taxonomy" id="1317124"/>
    <lineage>
        <taxon>Bacteria</taxon>
        <taxon>Pseudomonadati</taxon>
        <taxon>Pseudomonadota</taxon>
        <taxon>Alphaproteobacteria</taxon>
        <taxon>Rhodobacterales</taxon>
        <taxon>Paracoccaceae</taxon>
        <taxon>Thioclava</taxon>
    </lineage>
</organism>
<dbReference type="Gene3D" id="2.60.200.40">
    <property type="match status" value="1"/>
</dbReference>
<dbReference type="GO" id="GO:0016301">
    <property type="term" value="F:kinase activity"/>
    <property type="evidence" value="ECO:0007669"/>
    <property type="project" value="UniProtKB-KW"/>
</dbReference>
<evidence type="ECO:0000313" key="2">
    <source>
        <dbReference type="EMBL" id="KFE35593.1"/>
    </source>
</evidence>